<dbReference type="PANTHER" id="PTHR35868:SF3">
    <property type="entry name" value="DUF2804 DOMAIN-CONTAINING PROTEIN"/>
    <property type="match status" value="1"/>
</dbReference>
<accession>A0A5Q2MQJ3</accession>
<evidence type="ECO:0000256" key="1">
    <source>
        <dbReference type="SAM" id="MobiDB-lite"/>
    </source>
</evidence>
<feature type="compositionally biased region" description="Basic residues" evidence="1">
    <location>
        <begin position="1"/>
        <end position="17"/>
    </location>
</feature>
<name>A0A5Q2MQJ3_9ACTN</name>
<sequence>MRGRRSRTLPHRPRISRGRPGGDHVIEHELTERVSLTGPDGRLNRAAVGWARQPLVDTPGIGGRVSWGRNKRWEYWNVMTPTHVIALTVSSLDYAAVHEVWVLDRASGEAVKHAATGVLGGSATLPATLGDGPARARHGRLTIDIDEVDGGTRLRGTIPGASFDVVAARPPGHECLAVVVPWSDTRFQYTVKDVARPATGAVTVDGVTAPVPAGESWAVLDHGRGRWPYDIAWNWGAGSGSVDGRTIGIQVGARWTAGTGSTENAVLVGTRLHKISHELDWDYDLDDWRRPWRITGGGLDATFMPFHDKRSSTQLGVLASRTVQCFGQWAGTFRDDEVEIAFEGLDGWAEDVHNRW</sequence>
<protein>
    <submittedName>
        <fullName evidence="2">DUF2804 family protein</fullName>
    </submittedName>
</protein>
<keyword evidence="3" id="KW-1185">Reference proteome</keyword>
<dbReference type="InterPro" id="IPR021243">
    <property type="entry name" value="DUF2804"/>
</dbReference>
<feature type="region of interest" description="Disordered" evidence="1">
    <location>
        <begin position="1"/>
        <end position="23"/>
    </location>
</feature>
<dbReference type="AlphaFoldDB" id="A0A5Q2MQJ3"/>
<dbReference type="KEGG" id="aef:GEV26_01320"/>
<dbReference type="EMBL" id="CP045737">
    <property type="protein sequence ID" value="QGG43105.1"/>
    <property type="molecule type" value="Genomic_DNA"/>
</dbReference>
<gene>
    <name evidence="2" type="ORF">GEV26_01320</name>
</gene>
<dbReference type="Pfam" id="PF10974">
    <property type="entry name" value="DUF2804"/>
    <property type="match status" value="1"/>
</dbReference>
<dbReference type="Proteomes" id="UP000392064">
    <property type="component" value="Chromosome"/>
</dbReference>
<proteinExistence type="predicted"/>
<reference evidence="2 3" key="1">
    <citation type="submission" date="2019-11" db="EMBL/GenBank/DDBJ databases">
        <authorList>
            <person name="Li J."/>
        </authorList>
    </citation>
    <scope>NUCLEOTIDE SEQUENCE [LARGE SCALE GENOMIC DNA]</scope>
    <source>
        <strain evidence="2 3">MF47</strain>
    </source>
</reference>
<dbReference type="PANTHER" id="PTHR35868">
    <property type="entry name" value="DUF2804 DOMAIN-CONTAINING PROTEIN-RELATED"/>
    <property type="match status" value="1"/>
</dbReference>
<organism evidence="2 3">
    <name type="scientific">Aeromicrobium yanjiei</name>
    <dbReference type="NCBI Taxonomy" id="2662028"/>
    <lineage>
        <taxon>Bacteria</taxon>
        <taxon>Bacillati</taxon>
        <taxon>Actinomycetota</taxon>
        <taxon>Actinomycetes</taxon>
        <taxon>Propionibacteriales</taxon>
        <taxon>Nocardioidaceae</taxon>
        <taxon>Aeromicrobium</taxon>
    </lineage>
</organism>
<evidence type="ECO:0000313" key="3">
    <source>
        <dbReference type="Proteomes" id="UP000392064"/>
    </source>
</evidence>
<evidence type="ECO:0000313" key="2">
    <source>
        <dbReference type="EMBL" id="QGG43105.1"/>
    </source>
</evidence>